<evidence type="ECO:0000313" key="2">
    <source>
        <dbReference type="EMBL" id="KAD4059589.1"/>
    </source>
</evidence>
<evidence type="ECO:0008006" key="4">
    <source>
        <dbReference type="Google" id="ProtNLM"/>
    </source>
</evidence>
<reference evidence="2 3" key="1">
    <citation type="submission" date="2019-08" db="EMBL/GenBank/DDBJ databases">
        <title>Arthrobacter sp. nov., isolated from plateau pika and Tibetan wild ass.</title>
        <authorList>
            <person name="Ge Y."/>
        </authorList>
    </citation>
    <scope>NUCLEOTIDE SEQUENCE [LARGE SCALE GENOMIC DNA]</scope>
    <source>
        <strain evidence="2 3">785</strain>
    </source>
</reference>
<dbReference type="EMBL" id="VTFX01000001">
    <property type="protein sequence ID" value="KAD4059589.1"/>
    <property type="molecule type" value="Genomic_DNA"/>
</dbReference>
<name>A0A5N6MQZ4_9MICC</name>
<accession>A0A5N6MQZ4</accession>
<dbReference type="RefSeq" id="WP_152270893.1">
    <property type="nucleotide sequence ID" value="NZ_VTFX01000001.1"/>
</dbReference>
<feature type="transmembrane region" description="Helical" evidence="1">
    <location>
        <begin position="12"/>
        <end position="33"/>
    </location>
</feature>
<gene>
    <name evidence="2" type="ORF">GD627_00265</name>
</gene>
<protein>
    <recommendedName>
        <fullName evidence="4">Alkaline shock response membrane anchor protein AmaP</fullName>
    </recommendedName>
</protein>
<comment type="caution">
    <text evidence="2">The sequence shown here is derived from an EMBL/GenBank/DDBJ whole genome shotgun (WGS) entry which is preliminary data.</text>
</comment>
<keyword evidence="3" id="KW-1185">Reference proteome</keyword>
<evidence type="ECO:0000313" key="3">
    <source>
        <dbReference type="Proteomes" id="UP000326852"/>
    </source>
</evidence>
<keyword evidence="1" id="KW-0812">Transmembrane</keyword>
<keyword evidence="1" id="KW-0472">Membrane</keyword>
<proteinExistence type="predicted"/>
<dbReference type="Proteomes" id="UP000326852">
    <property type="component" value="Unassembled WGS sequence"/>
</dbReference>
<sequence length="203" mass="21104">MNATPRTLNRFLLGVLGLVLMGIGGGLVLISVWPAAARSWNGFAADAGEGVASALSSTALPGGSGSWIWALLALLSFLGIVLMTGWMAGQGGGRTGTLVSEYDDDGAPGRVEISGTVAEQALRTALRENPDVTAAAVSTYSVKGRTALRVRITLRQGAAPHLVAADATALVETLDTVLGHQTPVLLSLEAGRRLRFSREDRVR</sequence>
<keyword evidence="1" id="KW-1133">Transmembrane helix</keyword>
<evidence type="ECO:0000256" key="1">
    <source>
        <dbReference type="SAM" id="Phobius"/>
    </source>
</evidence>
<feature type="transmembrane region" description="Helical" evidence="1">
    <location>
        <begin position="67"/>
        <end position="88"/>
    </location>
</feature>
<dbReference type="AlphaFoldDB" id="A0A5N6MQZ4"/>
<organism evidence="2 3">
    <name type="scientific">Arthrobacter yangruifuii</name>
    <dbReference type="NCBI Taxonomy" id="2606616"/>
    <lineage>
        <taxon>Bacteria</taxon>
        <taxon>Bacillati</taxon>
        <taxon>Actinomycetota</taxon>
        <taxon>Actinomycetes</taxon>
        <taxon>Micrococcales</taxon>
        <taxon>Micrococcaceae</taxon>
        <taxon>Arthrobacter</taxon>
    </lineage>
</organism>